<reference evidence="1" key="1">
    <citation type="submission" date="2017-05" db="UniProtKB">
        <authorList>
            <consortium name="EnsemblMetazoa"/>
        </authorList>
    </citation>
    <scope>IDENTIFICATION</scope>
</reference>
<name>A0A1X7SLM9_AMPQE</name>
<dbReference type="InParanoid" id="A0A1X7SLM9"/>
<proteinExistence type="predicted"/>
<dbReference type="EnsemblMetazoa" id="Aqu2.1.02933_001">
    <property type="protein sequence ID" value="Aqu2.1.02933_001"/>
    <property type="gene ID" value="Aqu2.1.02933"/>
</dbReference>
<sequence>MVAAFKETNEEEDKLEDDIVVYTIDNSDDDKDEDTNALDEKVQEEATISKIMLDDTKRRVKFIYTM</sequence>
<protein>
    <submittedName>
        <fullName evidence="1">Uncharacterized protein</fullName>
    </submittedName>
</protein>
<evidence type="ECO:0000313" key="1">
    <source>
        <dbReference type="EnsemblMetazoa" id="Aqu2.1.02933_001"/>
    </source>
</evidence>
<dbReference type="AlphaFoldDB" id="A0A1X7SLM9"/>
<organism evidence="1">
    <name type="scientific">Amphimedon queenslandica</name>
    <name type="common">Sponge</name>
    <dbReference type="NCBI Taxonomy" id="400682"/>
    <lineage>
        <taxon>Eukaryota</taxon>
        <taxon>Metazoa</taxon>
        <taxon>Porifera</taxon>
        <taxon>Demospongiae</taxon>
        <taxon>Heteroscleromorpha</taxon>
        <taxon>Haplosclerida</taxon>
        <taxon>Niphatidae</taxon>
        <taxon>Amphimedon</taxon>
    </lineage>
</organism>
<accession>A0A1X7SLM9</accession>